<protein>
    <submittedName>
        <fullName evidence="4">K1109-like protein</fullName>
    </submittedName>
</protein>
<dbReference type="InterPro" id="IPR033616">
    <property type="entry name" value="BLTP1"/>
</dbReference>
<sequence>MFRALHYISEDFSVRIEYGWIIFKWWRPYEFKTLGEDMSHGETRLFAFIDSFEVHVYNRSATYARLERLFGLSTQLPCADDEADVESRDGVEKPIEEDGGKKKGVDIDKNNYHWRDLIPVCKFEITTCRFIFGNKLIPNTLIMHLDNSHVIYTTVQPTTMFDLFMHDLKIRSDNLRIMFVPSDKHTTNTVDEPPRMMGEGFVLLQSTDVKMHFYADQPGVVQLGPERVELADGEPVLSRTYPTIALDVECGKNTDFNYGPWADRQREYLWKFFYPSSYEPMETQAIHMNMGQGSYIEASIPWITGENGYTSVIRGQFLLLDATTSMRFRPFLQCETLDFNVSVAYPLQWNDHQDWKCNFTATKATVYLIFEHKHFFADLIDDWSATSVPDVVHFVPYTYNVNILINQFELVTLCNEYNWIDTSSQNPENAHIAFCGDLFDLSVQLPYTDFLPDTNSIGFIFKVETVFCRLFLPENNTSRTVIIALSENMKIVDRDGNLLEKPFCYDKEKQWRKLTVRSAGWVDCWMTSNVSLSLTYKYHPMPILLKVDAHHIVTPSIDDILTMPDNAGEFIPMGPIQRDSSASCFPGPGFDAGEMESDLIAVELEVAPSILVLYGSLLRNFLHVKENYLGEDQSYSDFYDNPATVQEVQEEAGLEGPLTEIEVKEREFDPRKYRPFSVTVSATLHDIQAHLVKNCNQENVPCPSVYVERVGFEMDKHYRETKLQVLISPALLISRDSFERDSDQNHLKEGHLALSGLQVRGHAMFSHEGLPLDSETLEYAWLVEATIGNLSGRLTSPQIQGIVEFAQTFVMLVEDAENSLQRAVTYQLCQHMIPQQQCRQLQPRFSFPCPSSEDIKYRLTRATVDSLDLYLVEGGSALNVQVIPLKLATCNLHGDNTRAGITGLVEHISIKQYISTAPIRHDTSQPAIWIESGGVSLGPIKAEAAMALLNQDFHSLQNHFLTTHDSTSKRLWFLWPAHMLNVPNKVIGKCGCLGGCCFFGNNKNGEDFFQSRKFHEVMPTAVCKVSPAGSDPGFGQSLLHKDRLVFETGASGCVSPGREFVFTRGYMSDITTPDTPGATITVIEECLPNKNILSPNVAKEIPVPKHSDSHSSPPSIARSPPTDSPSASSITTTPPNEQFSIDTIGTNPFVTLRSTDSSVLRDYEKGTMDGGTLKSVGSNSLSSSSSPPPFSPTMRSSPAHSPSSRSSVQSPSGRSSSIHSASPASLRRKPGFAYNHEGRQTSIVSLDSEMYFSAEEDALSSSDPAFPTLKHTSFTDMLSSETDSVTWGKDDMSTSLVMDKSDLSTKDTTVIEKPTFSSSASSASTLSYMSADTDQDETMSNAGLPMEDLSMVDLRSQVKNAITKSPVLLPCYSHHMTRMHCDNWASPAPLQSRFHRVPTEPSHLSLSSGSQSLGQGGPSLYMPHFVKVKQGFSVRIMKSKDMLFPSERAEDSSWDNIEEPLLDHVDGGVLENASRTTATVKLRGSVDVLLTPLLLESFQRMCEAVTPALSQLHPSSILDGLHFRCLDILKSQNRLKKGENGLDTNTPDSDTTGPQQQFSAESRAPDMKTSSYQALISLPRINICTLQAGMVEELISFSALDNVHELTCVSLMGVSIEDVRCQLLSNSHSCKTTRGVLPNILNASPTSNKGRGDGVDTEDRSEVLREEDVGTVSVKAIHFQLRRLLKDNNFSEDIVLTAIPEQKSKVMFTFENDVTKLFSPGSSKHGGKVKRSSSARSEKDGKLRRPSIVRQVSHDMKKPSDDRASVRSVHMQQNPFDAAPQPKVLRQKSKDKQDEPRVRTSSVRDYSKHSIGYIMFECGLEDIGITAVRRIGYKDRSPGFLVHENEHIQETVHKTQKQTKSDVENQGHTSSDSQRKSDHSDHQKVKPTVRITVDTDPLGVTPMDSLKAKESRQYTSSNSVHSWDSRISIPSGSASLCEHEALEGDASSGMLNVKTIWFNFAAPPPLPIKRKADFTKYDWNLLSTATPAINAWLSPLDRLMTAARSLAQELTHRNNTTLQEDASCQLLTVLRRYIHLVGTNQVEQAVTSETIPQLITIQKGILALTRQWKNVLYMPQISHFNFKTKKHRPYTVSFAMPGGDKSFDEGDLDDDLSVQFDDDQVSLLEEESLKKAGSQGSLHKLRAGARLRYGDASKDPGPSPGRMFESPIRETNPHMTNLLRNESVYSFQSASGMSGEHHAAHTPPSTPYRGNGSNMPRSKVDDLYRWMSMQQSSGFPTLEEEPPGSVRRQDSFLETFGHGFGQEDSHTDINTDHYTLGTCIMQLADAQNLFKPFLQSIGLHVENVRPTAMLKNFGGNLSLQGQLDVLKIQIADSVRGRKGKGKGKKSVKLDACLDSSAFLCEMFSIKISMRDIVDFEKKDSADDGRFRKFPFKFAMHKLEAKPATMQMNVIANVQAVTQYVDMPLLRLIHQFVTMIGNVNETRIELKQGHSTVDWIRTHRKQDSKGSSSSAETVHSESSHTGLNSAKDKPERSSSKSNLAGESNSDESIKHNRTKPSFSSFKLPFDTIRPEKLSFTSSLKKGSLRFPRDNRKGPKAEMKSPGSRSEHLTPPQSLNFSDTINIEIGDTSSPAVVEKTIIEEIKAETPKCWKTLYHLLDLYSTMPETKTIQGRRSTRHQLPVIEEEASEKANMSTPTGSVKTRIDLAAEEEANLGTATNSSGEYENTPLARSTFARTRFKQSIYIGDSIPLVVFVIAKIEKVNILAVLSGLKLEAELRNVHATGTIKEKVKGFLQRKSSESSYTAHVGHTMLVLLEGPTLQTVVTVNIGRSQALHTAVKRRGKGHNSALVSVGEIEVDIPQHPVVLHGMLTRGTTQLSSTLQEFRRPISRTSRNVEDMYGTLDSKGSGQEATRPSVVPQRSRIIEAKKAMNLHIHLKAILQGITIGASLLPSLRAQHKTGPITISGGTVKKARFTLDLPHHTLSFKSKVKTLETSIPSSASIDLPPILVYADYRHYSANAPVSEALTEGLMLKEGNYLNAVAEVGMFEHSLTTDLLNHLVFVQKVFMKEVNELLQKVSGGDRPVPIWADPQQRPIPRATKDQILYSFHFRLKGIQITATTPTASAVRLETEAIDLEISNRVHMASDTNTHTIFEDNQKVFVKAQVDLSLSLGQLIKNPLFEEADPEFQTMAFFKTKISVRNALQDEMIPGVSTDQEALLINLSRPIVLAQPLAFDKAVLVWLNYKNAYEYWTEQRLALNKEVQTATRQVIDRLPQISPASQQALSTLFLQLTVNDIGLCLPITPFNSYVPTKLTDTEPGSAVVLTIESTQICACSSGSLVSKGKFTGFCLRVASDFETSLDDWKPNREDQDIVMNACVVPEGTYEWILNIKWDMQGIDVHLDTNIGKQLSALGQTLTSLTGEEDEEFLLDQSNERLNVSLEDMTDYPVAPVDMGHRRISQVGESLPKFVFDFSIEPKKRARLLEKEMNEQAKIVQDLRTLGASQSTIDTETRKLEELKGIIFNDFRKEVLCRIKKQGEKNTRRNALAQNHLPESPDSQPSSPEKNVGKMSISSPSIGSGGSKSVLEPNVDFELDIKVMIDSGKCMLHPKDSAKEEEGKRNKRDKTPTPGTDPPMLKKQESTSAIPSSKKHQAPQQPVIETTVFFLPGVDVKVRYNSKTDYVSSPSNTMTEVVVDPTDSTIKLEDSMSQSRLRASVKKANIYAWLSLQSLPEEMIISPCLLMYLEQALEPIPFSLTSQVKKGQAVKDSEIDTDITASYTSLGTTTFLGQFPVDVIVFIRVEPSIIRFNCLPVSRVECLLQVPSLEFVFSTKRSDTEALQIGMKLSRERHSSGGRDSKARNPSTSELDNLTSSGGLSVTGCLTDFSLYIFHPYGGGQRKMQTSPRFLGSIQEQTVLGDIQRKDSLSLNLEYVNLNISRTRKLEYRVDRSISEKCNIVRFSTVCDIGTAAFKYDMRRLGEILSFPKAWYRRNLARRLFLGDESWAADDEADSSSMSSTGSGVGMANSTFMGRDLNLASPLSQQPCTSSPALHVHSHSDLWDPGLDPFVQGHHRRGSSGDKNNIEISPELKYELAYRISQHKGVKLVDYFGKLLSVCISFLVLYFVLCASCIILEIYQYSNIIQYKFDFNKENFLIVILMKKVQIYFFICLSTPGVGSVPQSPIDAHNSPSDLHTTGSPGAGFSTSPGVATSGSAPRSGGLSRRNSQLPANTGNGTGRGSSERKSTGWQTLVLYAVSLKQLDFHVNMSNVMGNTVWNTLNIQSQGRLSIDSTGHKDMRISAGLGGSHFESKGGVIGGNVDLQDISTYFECLEDPKLGKDPLHEAGVSMYAIEGRVDYMGSSVLMTRLSDMNLSFRDEWKIDKQKDLDAPLATTRTAILFAHGDLQWDKFHILISRSTTPDLMKIVSKLDEFIMQQFTSSKRALGAMGPIPASVRQKMQEKHRSGDEESFLSELRHHRHWQNALSNITGCRFSMLPTMLPKEGVILGGTLTLRGNNLSLGCFHGINFRSKSWAVFTLNEPYICFATESQKTPDEGTHVVQDLTFYVGHDLTSHQEKHMAYVMKVSRGHAMPPTFTSAHAWFHYAFSSSEIKDLDDFPRMQRAGSESPSDYRKRRYDYHHDSEVIFALPSLQLQLRTKHHQADTEPIEADPKPVVECSFVTEFEDHIYVAMDAEVLLFLHDLVMSYIREKDKVSTGRPSSTAGKSMKSPTETEKKKVIDAVTVLQQDWREFECKTWHLEPTVRFLHWANKQIDPVGVDYVLSKLGFSHARVTIPKWMQRGFMDPSDKILSLLVNKLIVILRETPQTEQK</sequence>
<feature type="compositionally biased region" description="Polar residues" evidence="1">
    <location>
        <begin position="1136"/>
        <end position="1145"/>
    </location>
</feature>
<feature type="compositionally biased region" description="Basic and acidic residues" evidence="1">
    <location>
        <begin position="3800"/>
        <end position="3814"/>
    </location>
</feature>
<dbReference type="PANTHER" id="PTHR31640:SF1">
    <property type="entry name" value="BRIDGE-LIKE LIPID TRANSFER PROTEIN FAMILY MEMBER 1"/>
    <property type="match status" value="1"/>
</dbReference>
<dbReference type="Pfam" id="PF25039">
    <property type="entry name" value="BLTP1_M"/>
    <property type="match status" value="3"/>
</dbReference>
<dbReference type="EMBL" id="CP111014">
    <property type="protein sequence ID" value="WAR00057.1"/>
    <property type="molecule type" value="Genomic_DNA"/>
</dbReference>
<feature type="compositionally biased region" description="Basic and acidic residues" evidence="1">
    <location>
        <begin position="1752"/>
        <end position="1765"/>
    </location>
</feature>
<accession>A0ABY7DTX5</accession>
<dbReference type="Pfam" id="PF25040">
    <property type="entry name" value="BLTP1_C"/>
    <property type="match status" value="4"/>
</dbReference>
<feature type="compositionally biased region" description="Polar residues" evidence="1">
    <location>
        <begin position="3815"/>
        <end position="3826"/>
    </location>
</feature>
<feature type="region of interest" description="Disordered" evidence="1">
    <location>
        <begin position="1719"/>
        <end position="1804"/>
    </location>
</feature>
<evidence type="ECO:0000256" key="1">
    <source>
        <dbReference type="SAM" id="MobiDB-lite"/>
    </source>
</evidence>
<dbReference type="Proteomes" id="UP001164746">
    <property type="component" value="Chromosome 3"/>
</dbReference>
<feature type="compositionally biased region" description="Polar residues" evidence="1">
    <location>
        <begin position="1542"/>
        <end position="1560"/>
    </location>
</feature>
<evidence type="ECO:0000313" key="5">
    <source>
        <dbReference type="Proteomes" id="UP001164746"/>
    </source>
</evidence>
<keyword evidence="5" id="KW-1185">Reference proteome</keyword>
<dbReference type="InterPro" id="IPR056742">
    <property type="entry name" value="BLTP1_C"/>
</dbReference>
<evidence type="ECO:0000256" key="2">
    <source>
        <dbReference type="SAM" id="Phobius"/>
    </source>
</evidence>
<feature type="compositionally biased region" description="Polar residues" evidence="1">
    <location>
        <begin position="4176"/>
        <end position="4186"/>
    </location>
</feature>
<feature type="region of interest" description="Disordered" evidence="1">
    <location>
        <begin position="1537"/>
        <end position="1566"/>
    </location>
</feature>
<keyword evidence="2" id="KW-1133">Transmembrane helix</keyword>
<dbReference type="PANTHER" id="PTHR31640">
    <property type="entry name" value="TRANSMEMBRANE PROTEIN KIAA1109"/>
    <property type="match status" value="1"/>
</dbReference>
<feature type="compositionally biased region" description="Low complexity" evidence="1">
    <location>
        <begin position="1192"/>
        <end position="1225"/>
    </location>
</feature>
<feature type="domain" description="Bridge-like lipid transfer protein family member 1 C-terminal" evidence="3">
    <location>
        <begin position="4188"/>
        <end position="4770"/>
    </location>
</feature>
<feature type="transmembrane region" description="Helical" evidence="2">
    <location>
        <begin position="4107"/>
        <end position="4129"/>
    </location>
</feature>
<dbReference type="InterPro" id="IPR047104">
    <property type="entry name" value="BLTP1_N"/>
</dbReference>
<feature type="compositionally biased region" description="Polar residues" evidence="1">
    <location>
        <begin position="4157"/>
        <end position="4168"/>
    </location>
</feature>
<feature type="region of interest" description="Disordered" evidence="1">
    <location>
        <begin position="2538"/>
        <end position="2575"/>
    </location>
</feature>
<dbReference type="SMART" id="SM01220">
    <property type="entry name" value="FSA_C"/>
    <property type="match status" value="1"/>
</dbReference>
<feature type="compositionally biased region" description="Polar residues" evidence="1">
    <location>
        <begin position="4667"/>
        <end position="4680"/>
    </location>
</feature>
<feature type="compositionally biased region" description="Low complexity" evidence="1">
    <location>
        <begin position="1110"/>
        <end position="1135"/>
    </location>
</feature>
<feature type="compositionally biased region" description="Basic and acidic residues" evidence="1">
    <location>
        <begin position="2545"/>
        <end position="2557"/>
    </location>
</feature>
<feature type="region of interest" description="Disordered" evidence="1">
    <location>
        <begin position="1851"/>
        <end position="1915"/>
    </location>
</feature>
<proteinExistence type="predicted"/>
<feature type="region of interest" description="Disordered" evidence="1">
    <location>
        <begin position="3496"/>
        <end position="3541"/>
    </location>
</feature>
<feature type="compositionally biased region" description="Basic and acidic residues" evidence="1">
    <location>
        <begin position="3564"/>
        <end position="3575"/>
    </location>
</feature>
<feature type="region of interest" description="Disordered" evidence="1">
    <location>
        <begin position="4157"/>
        <end position="4197"/>
    </location>
</feature>
<feature type="compositionally biased region" description="Basic and acidic residues" evidence="1">
    <location>
        <begin position="1788"/>
        <end position="1798"/>
    </location>
</feature>
<feature type="region of interest" description="Disordered" evidence="1">
    <location>
        <begin position="3563"/>
        <end position="3611"/>
    </location>
</feature>
<feature type="region of interest" description="Disordered" evidence="1">
    <location>
        <begin position="2458"/>
        <end position="2515"/>
    </location>
</feature>
<feature type="compositionally biased region" description="Low complexity" evidence="1">
    <location>
        <begin position="1175"/>
        <end position="1185"/>
    </location>
</feature>
<keyword evidence="2" id="KW-0812">Transmembrane</keyword>
<feature type="compositionally biased region" description="Basic and acidic residues" evidence="1">
    <location>
        <begin position="1650"/>
        <end position="1662"/>
    </location>
</feature>
<feature type="transmembrane region" description="Helical" evidence="2">
    <location>
        <begin position="4062"/>
        <end position="4087"/>
    </location>
</feature>
<feature type="region of interest" description="Disordered" evidence="1">
    <location>
        <begin position="1101"/>
        <end position="1145"/>
    </location>
</feature>
<feature type="region of interest" description="Disordered" evidence="1">
    <location>
        <begin position="4664"/>
        <end position="4684"/>
    </location>
</feature>
<feature type="compositionally biased region" description="Basic and acidic residues" evidence="1">
    <location>
        <begin position="1873"/>
        <end position="1884"/>
    </location>
</feature>
<evidence type="ECO:0000259" key="3">
    <source>
        <dbReference type="SMART" id="SM01220"/>
    </source>
</evidence>
<gene>
    <name evidence="4" type="ORF">MAR_024429</name>
</gene>
<feature type="region of interest" description="Disordered" evidence="1">
    <location>
        <begin position="3798"/>
        <end position="3826"/>
    </location>
</feature>
<dbReference type="InterPro" id="IPR056741">
    <property type="entry name" value="BLTP1_M"/>
</dbReference>
<feature type="compositionally biased region" description="Low complexity" evidence="1">
    <location>
        <begin position="3509"/>
        <end position="3533"/>
    </location>
</feature>
<feature type="region of interest" description="Disordered" evidence="1">
    <location>
        <begin position="1641"/>
        <end position="1662"/>
    </location>
</feature>
<keyword evidence="2" id="KW-0472">Membrane</keyword>
<feature type="region of interest" description="Disordered" evidence="1">
    <location>
        <begin position="2192"/>
        <end position="2214"/>
    </location>
</feature>
<organism evidence="4 5">
    <name type="scientific">Mya arenaria</name>
    <name type="common">Soft-shell clam</name>
    <dbReference type="NCBI Taxonomy" id="6604"/>
    <lineage>
        <taxon>Eukaryota</taxon>
        <taxon>Metazoa</taxon>
        <taxon>Spiralia</taxon>
        <taxon>Lophotrochozoa</taxon>
        <taxon>Mollusca</taxon>
        <taxon>Bivalvia</taxon>
        <taxon>Autobranchia</taxon>
        <taxon>Heteroconchia</taxon>
        <taxon>Euheterodonta</taxon>
        <taxon>Imparidentia</taxon>
        <taxon>Neoheterodontei</taxon>
        <taxon>Myida</taxon>
        <taxon>Myoidea</taxon>
        <taxon>Myidae</taxon>
        <taxon>Mya</taxon>
    </lineage>
</organism>
<feature type="region of interest" description="Disordered" evidence="1">
    <location>
        <begin position="1162"/>
        <end position="1234"/>
    </location>
</feature>
<feature type="compositionally biased region" description="Basic and acidic residues" evidence="1">
    <location>
        <begin position="1851"/>
        <end position="1865"/>
    </location>
</feature>
<dbReference type="Pfam" id="PF20413">
    <property type="entry name" value="BLTP1_N"/>
    <property type="match status" value="1"/>
</dbReference>
<evidence type="ECO:0000313" key="4">
    <source>
        <dbReference type="EMBL" id="WAR00057.1"/>
    </source>
</evidence>
<reference evidence="4" key="1">
    <citation type="submission" date="2022-11" db="EMBL/GenBank/DDBJ databases">
        <title>Centuries of genome instability and evolution in soft-shell clam transmissible cancer (bioRxiv).</title>
        <authorList>
            <person name="Hart S.F.M."/>
            <person name="Yonemitsu M.A."/>
            <person name="Giersch R.M."/>
            <person name="Beal B.F."/>
            <person name="Arriagada G."/>
            <person name="Davis B.W."/>
            <person name="Ostrander E.A."/>
            <person name="Goff S.P."/>
            <person name="Metzger M.J."/>
        </authorList>
    </citation>
    <scope>NUCLEOTIDE SEQUENCE</scope>
    <source>
        <strain evidence="4">MELC-2E11</strain>
        <tissue evidence="4">Siphon/mantle</tissue>
    </source>
</reference>
<name>A0ABY7DTX5_MYAAR</name>